<gene>
    <name evidence="1" type="ORF">PanWU01x14_102810</name>
</gene>
<keyword evidence="2" id="KW-1185">Reference proteome</keyword>
<evidence type="ECO:0000313" key="1">
    <source>
        <dbReference type="EMBL" id="PON67478.1"/>
    </source>
</evidence>
<accession>A0A2P5D2H8</accession>
<proteinExistence type="predicted"/>
<organism evidence="1 2">
    <name type="scientific">Parasponia andersonii</name>
    <name type="common">Sponia andersonii</name>
    <dbReference type="NCBI Taxonomy" id="3476"/>
    <lineage>
        <taxon>Eukaryota</taxon>
        <taxon>Viridiplantae</taxon>
        <taxon>Streptophyta</taxon>
        <taxon>Embryophyta</taxon>
        <taxon>Tracheophyta</taxon>
        <taxon>Spermatophyta</taxon>
        <taxon>Magnoliopsida</taxon>
        <taxon>eudicotyledons</taxon>
        <taxon>Gunneridae</taxon>
        <taxon>Pentapetalae</taxon>
        <taxon>rosids</taxon>
        <taxon>fabids</taxon>
        <taxon>Rosales</taxon>
        <taxon>Cannabaceae</taxon>
        <taxon>Parasponia</taxon>
    </lineage>
</organism>
<evidence type="ECO:0000313" key="2">
    <source>
        <dbReference type="Proteomes" id="UP000237105"/>
    </source>
</evidence>
<dbReference type="AlphaFoldDB" id="A0A2P5D2H8"/>
<dbReference type="Proteomes" id="UP000237105">
    <property type="component" value="Unassembled WGS sequence"/>
</dbReference>
<name>A0A2P5D2H8_PARAD</name>
<sequence>MPCCFFSVCPDSTSLHGSCPQWSATRWIYVRKYDKQVKHLIMVTAMEEYCKLRARPRWAMTDELNVGIEK</sequence>
<protein>
    <submittedName>
        <fullName evidence="1">Uncharacterized protein</fullName>
    </submittedName>
</protein>
<reference evidence="2" key="1">
    <citation type="submission" date="2016-06" db="EMBL/GenBank/DDBJ databases">
        <title>Parallel loss of symbiosis genes in relatives of nitrogen-fixing non-legume Parasponia.</title>
        <authorList>
            <person name="Van Velzen R."/>
            <person name="Holmer R."/>
            <person name="Bu F."/>
            <person name="Rutten L."/>
            <person name="Van Zeijl A."/>
            <person name="Liu W."/>
            <person name="Santuari L."/>
            <person name="Cao Q."/>
            <person name="Sharma T."/>
            <person name="Shen D."/>
            <person name="Roswanjaya Y."/>
            <person name="Wardhani T."/>
            <person name="Kalhor M.S."/>
            <person name="Jansen J."/>
            <person name="Van den Hoogen J."/>
            <person name="Gungor B."/>
            <person name="Hartog M."/>
            <person name="Hontelez J."/>
            <person name="Verver J."/>
            <person name="Yang W.-C."/>
            <person name="Schijlen E."/>
            <person name="Repin R."/>
            <person name="Schilthuizen M."/>
            <person name="Schranz E."/>
            <person name="Heidstra R."/>
            <person name="Miyata K."/>
            <person name="Fedorova E."/>
            <person name="Kohlen W."/>
            <person name="Bisseling T."/>
            <person name="Smit S."/>
            <person name="Geurts R."/>
        </authorList>
    </citation>
    <scope>NUCLEOTIDE SEQUENCE [LARGE SCALE GENOMIC DNA]</scope>
    <source>
        <strain evidence="2">cv. WU1-14</strain>
    </source>
</reference>
<comment type="caution">
    <text evidence="1">The sequence shown here is derived from an EMBL/GenBank/DDBJ whole genome shotgun (WGS) entry which is preliminary data.</text>
</comment>
<dbReference type="EMBL" id="JXTB01000071">
    <property type="protein sequence ID" value="PON67478.1"/>
    <property type="molecule type" value="Genomic_DNA"/>
</dbReference>